<organism evidence="10 11">
    <name type="scientific">Absidia repens</name>
    <dbReference type="NCBI Taxonomy" id="90262"/>
    <lineage>
        <taxon>Eukaryota</taxon>
        <taxon>Fungi</taxon>
        <taxon>Fungi incertae sedis</taxon>
        <taxon>Mucoromycota</taxon>
        <taxon>Mucoromycotina</taxon>
        <taxon>Mucoromycetes</taxon>
        <taxon>Mucorales</taxon>
        <taxon>Cunninghamellaceae</taxon>
        <taxon>Absidia</taxon>
    </lineage>
</organism>
<evidence type="ECO:0000256" key="8">
    <source>
        <dbReference type="SAM" id="Phobius"/>
    </source>
</evidence>
<comment type="subcellular location">
    <subcellularLocation>
        <location evidence="1">Membrane</location>
        <topology evidence="1">Multi-pass membrane protein</topology>
    </subcellularLocation>
</comment>
<dbReference type="SUPFAM" id="SSF103473">
    <property type="entry name" value="MFS general substrate transporter"/>
    <property type="match status" value="1"/>
</dbReference>
<dbReference type="NCBIfam" id="TIGR00879">
    <property type="entry name" value="SP"/>
    <property type="match status" value="1"/>
</dbReference>
<sequence>MATSKLPLDQDQPNYLATKSQTESICSVDGSIKPFRKSVYLSSTVAAFGGALCGYDTGCISSILAMEIFKAKFFTQETYVYLQGLLLAFYLMTAALGAFFSGYFCDRFSRKYSIVGSSAIFCIGVLFQIIGYNFALLCAGRLVTGFGAGILGSAIPLYHSEISPPDIRGRLISLFTLMSTFGQVVGYFVTFGTNNLDSDWSWRAPWMIQLFCGVIFGVYAITLPFTPRWLLDMGRKDEALLVLAELNELPADHSLIQNEYKEISGEIEFEQSLGKRTYKELFVGTNLRRTMIAFFISISTSFTGSVAIWYYAPQILVNAGLSDVSSSIAASGASGILSLIAAAISLQFLIDRIGRVPVFQMGAASMGISMFIVGAMFARYAIVDVDTGNVIVTNTNARNTIIAFVYIFTASFAFSYGMASYVYPAEIFNMRCRAKGLAITYSLNWAFSILITYCVPLFMASSVSGVYFFFGACCVVCLIGVSFIPETKGRSLEDMEILFGARKQELQSQA</sequence>
<evidence type="ECO:0000256" key="6">
    <source>
        <dbReference type="ARBA" id="ARBA00023136"/>
    </source>
</evidence>
<evidence type="ECO:0000313" key="10">
    <source>
        <dbReference type="EMBL" id="ORZ20299.1"/>
    </source>
</evidence>
<dbReference type="GO" id="GO:0005351">
    <property type="term" value="F:carbohydrate:proton symporter activity"/>
    <property type="evidence" value="ECO:0007669"/>
    <property type="project" value="TreeGrafter"/>
</dbReference>
<evidence type="ECO:0000256" key="1">
    <source>
        <dbReference type="ARBA" id="ARBA00004141"/>
    </source>
</evidence>
<evidence type="ECO:0000256" key="7">
    <source>
        <dbReference type="RuleBase" id="RU003346"/>
    </source>
</evidence>
<dbReference type="Gene3D" id="1.20.1250.20">
    <property type="entry name" value="MFS general substrate transporter like domains"/>
    <property type="match status" value="1"/>
</dbReference>
<keyword evidence="11" id="KW-1185">Reference proteome</keyword>
<feature type="transmembrane region" description="Helical" evidence="8">
    <location>
        <begin position="436"/>
        <end position="459"/>
    </location>
</feature>
<feature type="transmembrane region" description="Helical" evidence="8">
    <location>
        <begin position="39"/>
        <end position="66"/>
    </location>
</feature>
<keyword evidence="4 8" id="KW-0812">Transmembrane</keyword>
<dbReference type="GO" id="GO:0016020">
    <property type="term" value="C:membrane"/>
    <property type="evidence" value="ECO:0007669"/>
    <property type="project" value="UniProtKB-SubCell"/>
</dbReference>
<feature type="transmembrane region" description="Helical" evidence="8">
    <location>
        <begin position="402"/>
        <end position="424"/>
    </location>
</feature>
<feature type="transmembrane region" description="Helical" evidence="8">
    <location>
        <begin position="291"/>
        <end position="312"/>
    </location>
</feature>
<dbReference type="Proteomes" id="UP000193560">
    <property type="component" value="Unassembled WGS sequence"/>
</dbReference>
<dbReference type="FunFam" id="1.20.1250.20:FF:000134">
    <property type="entry name" value="MFS sugar transporter protein"/>
    <property type="match status" value="1"/>
</dbReference>
<dbReference type="InterPro" id="IPR050360">
    <property type="entry name" value="MFS_Sugar_Transporters"/>
</dbReference>
<dbReference type="InterPro" id="IPR005828">
    <property type="entry name" value="MFS_sugar_transport-like"/>
</dbReference>
<dbReference type="STRING" id="90262.A0A1X2IPU1"/>
<protein>
    <submittedName>
        <fullName evidence="10">General substrate transporter</fullName>
    </submittedName>
</protein>
<evidence type="ECO:0000259" key="9">
    <source>
        <dbReference type="PROSITE" id="PS50850"/>
    </source>
</evidence>
<dbReference type="InterPro" id="IPR003663">
    <property type="entry name" value="Sugar/inositol_transpt"/>
</dbReference>
<dbReference type="OrthoDB" id="4142200at2759"/>
<dbReference type="InterPro" id="IPR036259">
    <property type="entry name" value="MFS_trans_sf"/>
</dbReference>
<feature type="transmembrane region" description="Helical" evidence="8">
    <location>
        <begin position="324"/>
        <end position="350"/>
    </location>
</feature>
<evidence type="ECO:0000313" key="11">
    <source>
        <dbReference type="Proteomes" id="UP000193560"/>
    </source>
</evidence>
<feature type="transmembrane region" description="Helical" evidence="8">
    <location>
        <begin position="78"/>
        <end position="100"/>
    </location>
</feature>
<keyword evidence="5 8" id="KW-1133">Transmembrane helix</keyword>
<feature type="transmembrane region" description="Helical" evidence="8">
    <location>
        <begin position="141"/>
        <end position="159"/>
    </location>
</feature>
<accession>A0A1X2IPU1</accession>
<keyword evidence="3 7" id="KW-0813">Transport</keyword>
<dbReference type="AlphaFoldDB" id="A0A1X2IPU1"/>
<feature type="transmembrane region" description="Helical" evidence="8">
    <location>
        <begin position="362"/>
        <end position="382"/>
    </location>
</feature>
<feature type="domain" description="Major facilitator superfamily (MFS) profile" evidence="9">
    <location>
        <begin position="42"/>
        <end position="489"/>
    </location>
</feature>
<evidence type="ECO:0000256" key="4">
    <source>
        <dbReference type="ARBA" id="ARBA00022692"/>
    </source>
</evidence>
<dbReference type="InterPro" id="IPR005829">
    <property type="entry name" value="Sugar_transporter_CS"/>
</dbReference>
<dbReference type="PROSITE" id="PS50850">
    <property type="entry name" value="MFS"/>
    <property type="match status" value="1"/>
</dbReference>
<evidence type="ECO:0000256" key="3">
    <source>
        <dbReference type="ARBA" id="ARBA00022448"/>
    </source>
</evidence>
<comment type="similarity">
    <text evidence="2 7">Belongs to the major facilitator superfamily. Sugar transporter (TC 2.A.1.1) family.</text>
</comment>
<comment type="caution">
    <text evidence="10">The sequence shown here is derived from an EMBL/GenBank/DDBJ whole genome shotgun (WGS) entry which is preliminary data.</text>
</comment>
<feature type="transmembrane region" description="Helical" evidence="8">
    <location>
        <begin position="171"/>
        <end position="192"/>
    </location>
</feature>
<feature type="transmembrane region" description="Helical" evidence="8">
    <location>
        <begin position="112"/>
        <end position="135"/>
    </location>
</feature>
<dbReference type="PANTHER" id="PTHR48022:SF2">
    <property type="entry name" value="PLASTIDIC GLUCOSE TRANSPORTER 4"/>
    <property type="match status" value="1"/>
</dbReference>
<name>A0A1X2IPU1_9FUNG</name>
<dbReference type="PRINTS" id="PR00171">
    <property type="entry name" value="SUGRTRNSPORT"/>
</dbReference>
<evidence type="ECO:0000256" key="5">
    <source>
        <dbReference type="ARBA" id="ARBA00022989"/>
    </source>
</evidence>
<feature type="transmembrane region" description="Helical" evidence="8">
    <location>
        <begin position="204"/>
        <end position="226"/>
    </location>
</feature>
<dbReference type="PROSITE" id="PS00217">
    <property type="entry name" value="SUGAR_TRANSPORT_2"/>
    <property type="match status" value="1"/>
</dbReference>
<dbReference type="PANTHER" id="PTHR48022">
    <property type="entry name" value="PLASTIDIC GLUCOSE TRANSPORTER 4"/>
    <property type="match status" value="1"/>
</dbReference>
<dbReference type="EMBL" id="MCGE01000006">
    <property type="protein sequence ID" value="ORZ20299.1"/>
    <property type="molecule type" value="Genomic_DNA"/>
</dbReference>
<evidence type="ECO:0000256" key="2">
    <source>
        <dbReference type="ARBA" id="ARBA00010992"/>
    </source>
</evidence>
<reference evidence="10 11" key="1">
    <citation type="submission" date="2016-07" db="EMBL/GenBank/DDBJ databases">
        <title>Pervasive Adenine N6-methylation of Active Genes in Fungi.</title>
        <authorList>
            <consortium name="DOE Joint Genome Institute"/>
            <person name="Mondo S.J."/>
            <person name="Dannebaum R.O."/>
            <person name="Kuo R.C."/>
            <person name="Labutti K."/>
            <person name="Haridas S."/>
            <person name="Kuo A."/>
            <person name="Salamov A."/>
            <person name="Ahrendt S.R."/>
            <person name="Lipzen A."/>
            <person name="Sullivan W."/>
            <person name="Andreopoulos W.B."/>
            <person name="Clum A."/>
            <person name="Lindquist E."/>
            <person name="Daum C."/>
            <person name="Ramamoorthy G.K."/>
            <person name="Gryganskyi A."/>
            <person name="Culley D."/>
            <person name="Magnuson J.K."/>
            <person name="James T.Y."/>
            <person name="O'Malley M.A."/>
            <person name="Stajich J.E."/>
            <person name="Spatafora J.W."/>
            <person name="Visel A."/>
            <person name="Grigoriev I.V."/>
        </authorList>
    </citation>
    <scope>NUCLEOTIDE SEQUENCE [LARGE SCALE GENOMIC DNA]</scope>
    <source>
        <strain evidence="10 11">NRRL 1336</strain>
    </source>
</reference>
<keyword evidence="6 8" id="KW-0472">Membrane</keyword>
<dbReference type="Pfam" id="PF00083">
    <property type="entry name" value="Sugar_tr"/>
    <property type="match status" value="1"/>
</dbReference>
<gene>
    <name evidence="10" type="ORF">BCR42DRAFT_408437</name>
</gene>
<feature type="transmembrane region" description="Helical" evidence="8">
    <location>
        <begin position="465"/>
        <end position="485"/>
    </location>
</feature>
<dbReference type="InterPro" id="IPR020846">
    <property type="entry name" value="MFS_dom"/>
</dbReference>
<proteinExistence type="inferred from homology"/>